<evidence type="ECO:0000256" key="3">
    <source>
        <dbReference type="ARBA" id="ARBA00011245"/>
    </source>
</evidence>
<evidence type="ECO:0000256" key="7">
    <source>
        <dbReference type="ARBA" id="ARBA00022927"/>
    </source>
</evidence>
<dbReference type="AlphaFoldDB" id="A0A3E1KNI2"/>
<dbReference type="SUPFAM" id="SSF89392">
    <property type="entry name" value="Prokaryotic lipoproteins and lipoprotein localization factors"/>
    <property type="match status" value="1"/>
</dbReference>
<comment type="similarity">
    <text evidence="2 13">Belongs to the LolB family.</text>
</comment>
<evidence type="ECO:0000256" key="1">
    <source>
        <dbReference type="ARBA" id="ARBA00004459"/>
    </source>
</evidence>
<dbReference type="Proteomes" id="UP000259570">
    <property type="component" value="Unassembled WGS sequence"/>
</dbReference>
<dbReference type="Pfam" id="PF03550">
    <property type="entry name" value="LolB"/>
    <property type="match status" value="1"/>
</dbReference>
<evidence type="ECO:0000256" key="6">
    <source>
        <dbReference type="ARBA" id="ARBA00022729"/>
    </source>
</evidence>
<organism evidence="15 16">
    <name type="scientific">Xanthomonas nasturtii</name>
    <dbReference type="NCBI Taxonomy" id="1843581"/>
    <lineage>
        <taxon>Bacteria</taxon>
        <taxon>Pseudomonadati</taxon>
        <taxon>Pseudomonadota</taxon>
        <taxon>Gammaproteobacteria</taxon>
        <taxon>Lysobacterales</taxon>
        <taxon>Lysobacteraceae</taxon>
        <taxon>Xanthomonas</taxon>
    </lineage>
</organism>
<comment type="subunit">
    <text evidence="3 13">Monomer.</text>
</comment>
<evidence type="ECO:0000256" key="10">
    <source>
        <dbReference type="ARBA" id="ARBA00023186"/>
    </source>
</evidence>
<evidence type="ECO:0000256" key="2">
    <source>
        <dbReference type="ARBA" id="ARBA00009696"/>
    </source>
</evidence>
<evidence type="ECO:0000313" key="17">
    <source>
        <dbReference type="Proteomes" id="UP001167357"/>
    </source>
</evidence>
<dbReference type="PROSITE" id="PS51257">
    <property type="entry name" value="PROKAR_LIPOPROTEIN"/>
    <property type="match status" value="1"/>
</dbReference>
<gene>
    <name evidence="13 15" type="primary">lolB</name>
    <name evidence="15" type="ORF">DZD52_07660</name>
    <name evidence="14" type="ORF">M3O51_08995</name>
</gene>
<keyword evidence="17" id="KW-1185">Reference proteome</keyword>
<keyword evidence="7 13" id="KW-0653">Protein transport</keyword>
<keyword evidence="6 13" id="KW-0732">Signal</keyword>
<evidence type="ECO:0000256" key="12">
    <source>
        <dbReference type="ARBA" id="ARBA00023288"/>
    </source>
</evidence>
<dbReference type="EMBL" id="JAMBED010000015">
    <property type="protein sequence ID" value="MCL1551449.1"/>
    <property type="molecule type" value="Genomic_DNA"/>
</dbReference>
<keyword evidence="10 13" id="KW-0143">Chaperone</keyword>
<sequence>MTGSIRTLALSGLVLVGLSACVSVPRGQGGGAAVVEQVSDSARQAEAARQEWLQAHRDWSFQGRVAISKDRNGGSGRIDWQQDGPRYRVQLSAPVTRQSWVLTGDTTSGAGRLEGLEGGPRSGPDAEQVLLEATGWTIPVNQMPDWVRALRIADANAGAARVDLDAAGRPRTVQQDGWTIEFLAWTPASGGQPELPQRIEARQGEAKVRLLVDQWTVSP</sequence>
<evidence type="ECO:0000256" key="13">
    <source>
        <dbReference type="HAMAP-Rule" id="MF_00233"/>
    </source>
</evidence>
<keyword evidence="9 13" id="KW-0564">Palmitate</keyword>
<name>A0A3E1KNI2_9XANT</name>
<keyword evidence="5 13" id="KW-0813">Transport</keyword>
<evidence type="ECO:0000256" key="4">
    <source>
        <dbReference type="ARBA" id="ARBA00016202"/>
    </source>
</evidence>
<evidence type="ECO:0000313" key="16">
    <source>
        <dbReference type="Proteomes" id="UP000259570"/>
    </source>
</evidence>
<comment type="caution">
    <text evidence="15">The sequence shown here is derived from an EMBL/GenBank/DDBJ whole genome shotgun (WGS) entry which is preliminary data.</text>
</comment>
<dbReference type="Gene3D" id="2.50.20.10">
    <property type="entry name" value="Lipoprotein localisation LolA/LolB/LppX"/>
    <property type="match status" value="1"/>
</dbReference>
<dbReference type="GO" id="GO:0015031">
    <property type="term" value="P:protein transport"/>
    <property type="evidence" value="ECO:0007669"/>
    <property type="project" value="UniProtKB-KW"/>
</dbReference>
<evidence type="ECO:0000256" key="9">
    <source>
        <dbReference type="ARBA" id="ARBA00023139"/>
    </source>
</evidence>
<dbReference type="GO" id="GO:0009279">
    <property type="term" value="C:cell outer membrane"/>
    <property type="evidence" value="ECO:0007669"/>
    <property type="project" value="UniProtKB-SubCell"/>
</dbReference>
<evidence type="ECO:0000313" key="14">
    <source>
        <dbReference type="EMBL" id="MCL1551449.1"/>
    </source>
</evidence>
<dbReference type="STRING" id="1843581.A7D16_03465"/>
<comment type="subcellular location">
    <subcellularLocation>
        <location evidence="1 13">Cell outer membrane</location>
        <topology evidence="1 13">Lipid-anchor</topology>
    </subcellularLocation>
</comment>
<accession>A0A3E1KNI2</accession>
<proteinExistence type="inferred from homology"/>
<dbReference type="CDD" id="cd16326">
    <property type="entry name" value="LolB"/>
    <property type="match status" value="1"/>
</dbReference>
<protein>
    <recommendedName>
        <fullName evidence="4 13">Outer-membrane lipoprotein LolB</fullName>
    </recommendedName>
</protein>
<reference evidence="15 16" key="1">
    <citation type="submission" date="2018-08" db="EMBL/GenBank/DDBJ databases">
        <title>Genome sequencing of X. nasturtii WHRI 8984.</title>
        <authorList>
            <person name="Studholme D.J."/>
            <person name="Mchugh J."/>
            <person name="Vicente J."/>
        </authorList>
    </citation>
    <scope>NUCLEOTIDE SEQUENCE [LARGE SCALE GENOMIC DNA]</scope>
    <source>
        <strain evidence="15 16">WHRI 8984</strain>
    </source>
</reference>
<dbReference type="InterPro" id="IPR029046">
    <property type="entry name" value="LolA/LolB/LppX"/>
</dbReference>
<dbReference type="EMBL" id="QUZM01000011">
    <property type="protein sequence ID" value="RFF40191.1"/>
    <property type="molecule type" value="Genomic_DNA"/>
</dbReference>
<dbReference type="Proteomes" id="UP001167357">
    <property type="component" value="Unassembled WGS sequence"/>
</dbReference>
<keyword evidence="8 13" id="KW-0472">Membrane</keyword>
<dbReference type="RefSeq" id="WP_116905540.1">
    <property type="nucleotide sequence ID" value="NZ_CP142084.2"/>
</dbReference>
<keyword evidence="12 13" id="KW-0449">Lipoprotein</keyword>
<keyword evidence="11 13" id="KW-0998">Cell outer membrane</keyword>
<dbReference type="GeneID" id="97210478"/>
<dbReference type="InterPro" id="IPR004565">
    <property type="entry name" value="OM_lipoprot_LolB"/>
</dbReference>
<dbReference type="GO" id="GO:0044874">
    <property type="term" value="P:lipoprotein localization to outer membrane"/>
    <property type="evidence" value="ECO:0007669"/>
    <property type="project" value="UniProtKB-UniRule"/>
</dbReference>
<dbReference type="NCBIfam" id="TIGR00548">
    <property type="entry name" value="lolB"/>
    <property type="match status" value="1"/>
</dbReference>
<evidence type="ECO:0000256" key="8">
    <source>
        <dbReference type="ARBA" id="ARBA00023136"/>
    </source>
</evidence>
<dbReference type="OrthoDB" id="9797618at2"/>
<evidence type="ECO:0000313" key="15">
    <source>
        <dbReference type="EMBL" id="RFF40191.1"/>
    </source>
</evidence>
<evidence type="ECO:0000256" key="11">
    <source>
        <dbReference type="ARBA" id="ARBA00023237"/>
    </source>
</evidence>
<evidence type="ECO:0000256" key="5">
    <source>
        <dbReference type="ARBA" id="ARBA00022448"/>
    </source>
</evidence>
<comment type="function">
    <text evidence="13">Plays a critical role in the incorporation of lipoproteins in the outer membrane after they are released by the LolA protein.</text>
</comment>
<reference evidence="14" key="2">
    <citation type="submission" date="2022-04" db="EMBL/GenBank/DDBJ databases">
        <title>Genomic comparison of 19 strains of Xanthomonas nasturtii, a newly emerging watercress pathogen.</title>
        <authorList>
            <person name="Harrison J."/>
            <person name="Greer S."/>
            <person name="Hussain R."/>
            <person name="Lascelles D."/>
            <person name="Roberts M."/>
            <person name="Carter B."/>
            <person name="Bryning A."/>
            <person name="Carroll S."/>
            <person name="Aspin A."/>
            <person name="Cruz L."/>
            <person name="Cruz J."/>
            <person name="Grant M."/>
            <person name="Vicente J."/>
            <person name="Studholme D.J."/>
        </authorList>
    </citation>
    <scope>NUCLEOTIDE SEQUENCE</scope>
    <source>
        <strain evidence="14">10016B</strain>
    </source>
</reference>
<dbReference type="HAMAP" id="MF_00233">
    <property type="entry name" value="LolB"/>
    <property type="match status" value="1"/>
</dbReference>